<dbReference type="Gene3D" id="1.10.555.10">
    <property type="entry name" value="Rho GTPase activation protein"/>
    <property type="match status" value="1"/>
</dbReference>
<dbReference type="AlphaFoldDB" id="A0A8H7ZYA3"/>
<proteinExistence type="predicted"/>
<dbReference type="Proteomes" id="UP000673691">
    <property type="component" value="Unassembled WGS sequence"/>
</dbReference>
<evidence type="ECO:0000256" key="1">
    <source>
        <dbReference type="SAM" id="MobiDB-lite"/>
    </source>
</evidence>
<dbReference type="Pfam" id="PF00620">
    <property type="entry name" value="RhoGAP"/>
    <property type="match status" value="1"/>
</dbReference>
<feature type="compositionally biased region" description="Basic and acidic residues" evidence="1">
    <location>
        <begin position="182"/>
        <end position="210"/>
    </location>
</feature>
<name>A0A8H7ZYA3_9FUNG</name>
<accession>A0A8H7ZYA3</accession>
<dbReference type="PROSITE" id="PS50238">
    <property type="entry name" value="RHOGAP"/>
    <property type="match status" value="1"/>
</dbReference>
<keyword evidence="4" id="KW-1185">Reference proteome</keyword>
<comment type="caution">
    <text evidence="3">The sequence shown here is derived from an EMBL/GenBank/DDBJ whole genome shotgun (WGS) entry which is preliminary data.</text>
</comment>
<dbReference type="EMBL" id="JAEFCI010003667">
    <property type="protein sequence ID" value="KAG5461432.1"/>
    <property type="molecule type" value="Genomic_DNA"/>
</dbReference>
<dbReference type="InterPro" id="IPR000198">
    <property type="entry name" value="RhoGAP_dom"/>
</dbReference>
<dbReference type="GO" id="GO:0007165">
    <property type="term" value="P:signal transduction"/>
    <property type="evidence" value="ECO:0007669"/>
    <property type="project" value="InterPro"/>
</dbReference>
<gene>
    <name evidence="3" type="ORF">BJ554DRAFT_6379</name>
</gene>
<feature type="region of interest" description="Disordered" evidence="1">
    <location>
        <begin position="173"/>
        <end position="210"/>
    </location>
</feature>
<sequence>MEREVGVGAELLRSAAKGVQAGKVQEVGAAPAEGPWAGAVRFVDERPLTVTAGDIWRVTGRGTGRNFSDRGKHGTGINEPGIFRLNGAQYVINSVQKEWDEAAAAGAQTNGILARHSASCHETAALLRHILRETPDSRFTFKLYRPFLSVLGPRQARAGVPVLACFDPAAQPRSRAPAFHDAGTHHREQGREPDERAQPRGVRRAEPAAG</sequence>
<evidence type="ECO:0000313" key="3">
    <source>
        <dbReference type="EMBL" id="KAG5461432.1"/>
    </source>
</evidence>
<feature type="domain" description="Rho-GAP" evidence="2">
    <location>
        <begin position="46"/>
        <end position="210"/>
    </location>
</feature>
<reference evidence="3 4" key="1">
    <citation type="journal article" name="Sci. Rep.">
        <title>Genome-scale phylogenetic analyses confirm Olpidium as the closest living zoosporic fungus to the non-flagellated, terrestrial fungi.</title>
        <authorList>
            <person name="Chang Y."/>
            <person name="Rochon D."/>
            <person name="Sekimoto S."/>
            <person name="Wang Y."/>
            <person name="Chovatia M."/>
            <person name="Sandor L."/>
            <person name="Salamov A."/>
            <person name="Grigoriev I.V."/>
            <person name="Stajich J.E."/>
            <person name="Spatafora J.W."/>
        </authorList>
    </citation>
    <scope>NUCLEOTIDE SEQUENCE [LARGE SCALE GENOMIC DNA]</scope>
    <source>
        <strain evidence="3">S191</strain>
    </source>
</reference>
<dbReference type="InterPro" id="IPR008936">
    <property type="entry name" value="Rho_GTPase_activation_prot"/>
</dbReference>
<organism evidence="3 4">
    <name type="scientific">Olpidium bornovanus</name>
    <dbReference type="NCBI Taxonomy" id="278681"/>
    <lineage>
        <taxon>Eukaryota</taxon>
        <taxon>Fungi</taxon>
        <taxon>Fungi incertae sedis</taxon>
        <taxon>Olpidiomycota</taxon>
        <taxon>Olpidiomycotina</taxon>
        <taxon>Olpidiomycetes</taxon>
        <taxon>Olpidiales</taxon>
        <taxon>Olpidiaceae</taxon>
        <taxon>Olpidium</taxon>
    </lineage>
</organism>
<protein>
    <recommendedName>
        <fullName evidence="2">Rho-GAP domain-containing protein</fullName>
    </recommendedName>
</protein>
<evidence type="ECO:0000313" key="4">
    <source>
        <dbReference type="Proteomes" id="UP000673691"/>
    </source>
</evidence>
<dbReference type="SUPFAM" id="SSF48350">
    <property type="entry name" value="GTPase activation domain, GAP"/>
    <property type="match status" value="1"/>
</dbReference>
<evidence type="ECO:0000259" key="2">
    <source>
        <dbReference type="PROSITE" id="PS50238"/>
    </source>
</evidence>